<dbReference type="Pfam" id="PF19268">
    <property type="entry name" value="CIS_TMP"/>
    <property type="match status" value="2"/>
</dbReference>
<dbReference type="Proteomes" id="UP000199608">
    <property type="component" value="Unassembled WGS sequence"/>
</dbReference>
<proteinExistence type="predicted"/>
<keyword evidence="2" id="KW-1185">Reference proteome</keyword>
<dbReference type="RefSeq" id="WP_092237565.1">
    <property type="nucleotide sequence ID" value="NZ_FNLL01000014.1"/>
</dbReference>
<evidence type="ECO:0000313" key="1">
    <source>
        <dbReference type="EMBL" id="SDU58374.1"/>
    </source>
</evidence>
<reference evidence="2" key="1">
    <citation type="submission" date="2016-10" db="EMBL/GenBank/DDBJ databases">
        <authorList>
            <person name="Varghese N."/>
            <person name="Submissions S."/>
        </authorList>
    </citation>
    <scope>NUCLEOTIDE SEQUENCE [LARGE SCALE GENOMIC DNA]</scope>
    <source>
        <strain evidence="2">DSM 3384</strain>
    </source>
</reference>
<evidence type="ECO:0000313" key="2">
    <source>
        <dbReference type="Proteomes" id="UP000199608"/>
    </source>
</evidence>
<dbReference type="EMBL" id="FNLL01000014">
    <property type="protein sequence ID" value="SDU58374.1"/>
    <property type="molecule type" value="Genomic_DNA"/>
</dbReference>
<dbReference type="AlphaFoldDB" id="A0A1H2JPB3"/>
<name>A0A1H2JPB3_9BACT</name>
<gene>
    <name evidence="1" type="ORF">SAMN04487931_11422</name>
</gene>
<protein>
    <submittedName>
        <fullName evidence="1">Uncharacterized protein</fullName>
    </submittedName>
</protein>
<organism evidence="1 2">
    <name type="scientific">Desulfobacula phenolica</name>
    <dbReference type="NCBI Taxonomy" id="90732"/>
    <lineage>
        <taxon>Bacteria</taxon>
        <taxon>Pseudomonadati</taxon>
        <taxon>Thermodesulfobacteriota</taxon>
        <taxon>Desulfobacteria</taxon>
        <taxon>Desulfobacterales</taxon>
        <taxon>Desulfobacteraceae</taxon>
        <taxon>Desulfobacula</taxon>
    </lineage>
</organism>
<dbReference type="InterPro" id="IPR045538">
    <property type="entry name" value="CIS_TMP"/>
</dbReference>
<accession>A0A1H2JPB3</accession>
<sequence length="1071" mass="124778">MNTRHRIHHMTADIHFERPMDALLHQQNLHGFIQHDLARVMEEVFDEISPGNDHIRIRKLLVDLGKINCRNFEQEMASKLRSCLWDALRREIQSVKTARPSSFDFMAAKLIEIIRTGSHQDMDPYWIPLIATHGRRTRELLLKQGKNPFVRKHIAWLFPKERLRELILLFEPFNHGFIDYFLDRPERLLTWETMRTANPGNFKKQVAEFILAYLFIEKGSRFNKKFFLSSVIRQISGHYNIRTSDFLFSLIHVFETVKDQSPLRKEILAFLLELEQETKDPERQKDPVDQREKNLVFNYLLDKTGRVEKESSQIIERLIMTDPKSIAGFLDQHRNFPGPVKKLVRILSPPMLGSLLNIRHPGRHAVMTKYTGILNQAYYSRLFSGSEKTAHFLLWEAILRFEPPFEEQKFCRHLLLEVSANSKISGQRERFFNQLIIRLVLDLRKNREHYYLLKAVLELKGIKAGLELLGEKGFENLDNAVSFLRFYLKKAGRRKQIAASFSQTRITSMIRLIQPFQYEFIDAAIKESCLFLKQTTALDQGETAFKRLLHEFVLDFLVHEKTGGFNKKNFMAGIIRQLARHTGIKYKKQVDLFKAFVEKSPAQNPVKHQLGNVILALETDLIFDGKTRDEKESAQVLVMSFLTQILPAKGNETSYLINAVKKFETKAKNKTAYYSAILEKLLQNNTIDFDRILDEKTPEPPGDKTSSRNRIFQEKISGLLTANPVLLHGFIEKHLHRLEFIVLLMTSLRPALLNRILYLLRPRDFVLITRYTNILKKSIGSACGLSDGQEMETNAWQAIFMSIREKNLLHCFDETVFIHSFLKHMAKKIPKYSTKAFYDRIEKNLSQRRFPPSAKKEYIEAIKVVSSLGKALDQIKTPRLPQKSPLLRPKSLQMPKPENREDVMETLYPGNCGLVIAAPYLPQLFKSLGLMENLRFKNSQAARRGVRLLQYMTDRTTDTPWQLLALNRILCNAPPKTPKDEPFQIMPHEQEIIESLISGMIQNWKAIGNTSIPGFRESFLTRNGVLTLDRNDCWRLKVESKTFDMLLDSLPWSFSTIRHPWMDRVIYVKWR</sequence>